<sequence>MVTRPVAIVTGAGGGIGTAIACKLAAQGWHLVLADRTESEASRARDACERSARPSPDAERAAGFPQDAAVDIAAGDAADPRTAAALVDTALRRHGRLDGFVANAGVPGVVRPMEDYPDDIFRQVLDVNVVGTYLCLKHALPALRRHGGSFVAMGSTSSIRGRAHLAAYVASKHAVLGLVRTAALECAGSDVRVNAVLPGPTQTAMIEAIDAMAAQARADDDATGSIGIARAVRLPYGRPEDVANTVAFLLCAESRHINGAALVVDAGSTVA</sequence>
<evidence type="ECO:0000256" key="3">
    <source>
        <dbReference type="SAM" id="MobiDB-lite"/>
    </source>
</evidence>
<dbReference type="Pfam" id="PF13561">
    <property type="entry name" value="adh_short_C2"/>
    <property type="match status" value="1"/>
</dbReference>
<dbReference type="CDD" id="cd05233">
    <property type="entry name" value="SDR_c"/>
    <property type="match status" value="1"/>
</dbReference>
<feature type="compositionally biased region" description="Basic and acidic residues" evidence="3">
    <location>
        <begin position="42"/>
        <end position="60"/>
    </location>
</feature>
<proteinExistence type="inferred from homology"/>
<dbReference type="PANTHER" id="PTHR24321:SF8">
    <property type="entry name" value="ESTRADIOL 17-BETA-DEHYDROGENASE 8-RELATED"/>
    <property type="match status" value="1"/>
</dbReference>
<dbReference type="STRING" id="463014.BAU07_19185"/>
<name>A0A193GI56_9BORD</name>
<comment type="similarity">
    <text evidence="1">Belongs to the short-chain dehydrogenases/reductases (SDR) family.</text>
</comment>
<organism evidence="4 5">
    <name type="scientific">Bordetella flabilis</name>
    <dbReference type="NCBI Taxonomy" id="463014"/>
    <lineage>
        <taxon>Bacteria</taxon>
        <taxon>Pseudomonadati</taxon>
        <taxon>Pseudomonadota</taxon>
        <taxon>Betaproteobacteria</taxon>
        <taxon>Burkholderiales</taxon>
        <taxon>Alcaligenaceae</taxon>
        <taxon>Bordetella</taxon>
    </lineage>
</organism>
<dbReference type="InterPro" id="IPR002347">
    <property type="entry name" value="SDR_fam"/>
</dbReference>
<dbReference type="PROSITE" id="PS51257">
    <property type="entry name" value="PROKAR_LIPOPROTEIN"/>
    <property type="match status" value="1"/>
</dbReference>
<dbReference type="Proteomes" id="UP000091926">
    <property type="component" value="Chromosome"/>
</dbReference>
<dbReference type="SUPFAM" id="SSF51735">
    <property type="entry name" value="NAD(P)-binding Rossmann-fold domains"/>
    <property type="match status" value="1"/>
</dbReference>
<dbReference type="PRINTS" id="PR00081">
    <property type="entry name" value="GDHRDH"/>
</dbReference>
<keyword evidence="5" id="KW-1185">Reference proteome</keyword>
<gene>
    <name evidence="4" type="ORF">BAU07_19185</name>
</gene>
<dbReference type="GO" id="GO:0016491">
    <property type="term" value="F:oxidoreductase activity"/>
    <property type="evidence" value="ECO:0007669"/>
    <property type="project" value="UniProtKB-KW"/>
</dbReference>
<reference evidence="4 5" key="1">
    <citation type="submission" date="2016-06" db="EMBL/GenBank/DDBJ databases">
        <title>Complete genome sequences of Bordetella bronchialis and Bordetella flabilis.</title>
        <authorList>
            <person name="LiPuma J.J."/>
            <person name="Spilker T."/>
        </authorList>
    </citation>
    <scope>NUCLEOTIDE SEQUENCE [LARGE SCALE GENOMIC DNA]</scope>
    <source>
        <strain evidence="4 5">AU10664</strain>
    </source>
</reference>
<dbReference type="EMBL" id="CP016172">
    <property type="protein sequence ID" value="ANN78959.1"/>
    <property type="molecule type" value="Genomic_DNA"/>
</dbReference>
<dbReference type="Gene3D" id="3.40.50.720">
    <property type="entry name" value="NAD(P)-binding Rossmann-like Domain"/>
    <property type="match status" value="1"/>
</dbReference>
<dbReference type="RefSeq" id="WP_066661010.1">
    <property type="nucleotide sequence ID" value="NZ_CBCSCL010000012.1"/>
</dbReference>
<keyword evidence="2" id="KW-0560">Oxidoreductase</keyword>
<protein>
    <submittedName>
        <fullName evidence="4">Oxidoreductase</fullName>
    </submittedName>
</protein>
<dbReference type="AlphaFoldDB" id="A0A193GI56"/>
<evidence type="ECO:0000256" key="1">
    <source>
        <dbReference type="ARBA" id="ARBA00006484"/>
    </source>
</evidence>
<feature type="region of interest" description="Disordered" evidence="3">
    <location>
        <begin position="42"/>
        <end position="64"/>
    </location>
</feature>
<dbReference type="PANTHER" id="PTHR24321">
    <property type="entry name" value="DEHYDROGENASES, SHORT CHAIN"/>
    <property type="match status" value="1"/>
</dbReference>
<evidence type="ECO:0000313" key="5">
    <source>
        <dbReference type="Proteomes" id="UP000091926"/>
    </source>
</evidence>
<dbReference type="PROSITE" id="PS00061">
    <property type="entry name" value="ADH_SHORT"/>
    <property type="match status" value="1"/>
</dbReference>
<dbReference type="InterPro" id="IPR036291">
    <property type="entry name" value="NAD(P)-bd_dom_sf"/>
</dbReference>
<accession>A0A193GI56</accession>
<dbReference type="InterPro" id="IPR020904">
    <property type="entry name" value="Sc_DH/Rdtase_CS"/>
</dbReference>
<evidence type="ECO:0000256" key="2">
    <source>
        <dbReference type="ARBA" id="ARBA00023002"/>
    </source>
</evidence>
<dbReference type="FunFam" id="3.40.50.720:FF:000084">
    <property type="entry name" value="Short-chain dehydrogenase reductase"/>
    <property type="match status" value="1"/>
</dbReference>
<dbReference type="OrthoDB" id="6823797at2"/>
<dbReference type="KEGG" id="bfz:BAU07_19185"/>
<evidence type="ECO:0000313" key="4">
    <source>
        <dbReference type="EMBL" id="ANN78959.1"/>
    </source>
</evidence>